<reference evidence="1 2" key="2">
    <citation type="submission" date="2019-01" db="EMBL/GenBank/DDBJ databases">
        <title>The decoding of complex shrimp genome reveals the adaptation for benthos swimmer, frequently molting mechanism and breeding impact on genome.</title>
        <authorList>
            <person name="Sun Y."/>
            <person name="Gao Y."/>
            <person name="Yu Y."/>
        </authorList>
    </citation>
    <scope>NUCLEOTIDE SEQUENCE [LARGE SCALE GENOMIC DNA]</scope>
    <source>
        <tissue evidence="1">Muscle</tissue>
    </source>
</reference>
<evidence type="ECO:0000313" key="1">
    <source>
        <dbReference type="EMBL" id="ROT78466.1"/>
    </source>
</evidence>
<organism evidence="1 2">
    <name type="scientific">Penaeus vannamei</name>
    <name type="common">Whiteleg shrimp</name>
    <name type="synonym">Litopenaeus vannamei</name>
    <dbReference type="NCBI Taxonomy" id="6689"/>
    <lineage>
        <taxon>Eukaryota</taxon>
        <taxon>Metazoa</taxon>
        <taxon>Ecdysozoa</taxon>
        <taxon>Arthropoda</taxon>
        <taxon>Crustacea</taxon>
        <taxon>Multicrustacea</taxon>
        <taxon>Malacostraca</taxon>
        <taxon>Eumalacostraca</taxon>
        <taxon>Eucarida</taxon>
        <taxon>Decapoda</taxon>
        <taxon>Dendrobranchiata</taxon>
        <taxon>Penaeoidea</taxon>
        <taxon>Penaeidae</taxon>
        <taxon>Penaeus</taxon>
    </lineage>
</organism>
<protein>
    <submittedName>
        <fullName evidence="1">Putative 27 kDa hemolymph protein-like</fullName>
    </submittedName>
</protein>
<proteinExistence type="predicted"/>
<dbReference type="PANTHER" id="PTHR20997">
    <property type="entry name" value="EG:BACR42I17.2 PROTEIN-RELATED"/>
    <property type="match status" value="1"/>
</dbReference>
<dbReference type="Proteomes" id="UP000283509">
    <property type="component" value="Unassembled WGS sequence"/>
</dbReference>
<keyword evidence="2" id="KW-1185">Reference proteome</keyword>
<dbReference type="EMBL" id="QCYY01001374">
    <property type="protein sequence ID" value="ROT78466.1"/>
    <property type="molecule type" value="Genomic_DNA"/>
</dbReference>
<evidence type="ECO:0000313" key="2">
    <source>
        <dbReference type="Proteomes" id="UP000283509"/>
    </source>
</evidence>
<dbReference type="AlphaFoldDB" id="A0A3R7SWE2"/>
<sequence length="280" mass="31433">MCLIEIVIRFLTTGAGGKQLDIEDASTILTNQNIKSPDDVQQVVDFKEKCRKNVGEDAVKAIEKSQQDLFPCFSSIIKMDKLRHEINRSIPRGELDLVFKKYCGRRESLMACVEDMFTSLEKCMNDQERKDLQIVREAIDAGIDFVCHKDGDRIALFMAEEGEECLVSQKDNIRECVEEKVPEIKDAEEDMSLLSPQTFTINEANCKKLNAMHHCVVKHTEKCEDPTPANILDSLIIQVLKVTPCWQTSGAETVASQSQYLLSDTLTLMAAALTAANILL</sequence>
<name>A0A3R7SWE2_PENVA</name>
<comment type="caution">
    <text evidence="1">The sequence shown here is derived from an EMBL/GenBank/DDBJ whole genome shotgun (WGS) entry which is preliminary data.</text>
</comment>
<dbReference type="OrthoDB" id="6512861at2759"/>
<gene>
    <name evidence="1" type="ORF">C7M84_002820</name>
</gene>
<dbReference type="PANTHER" id="PTHR20997:SF2">
    <property type="entry name" value="EG:BACR42I17.2 PROTEIN-RELATED"/>
    <property type="match status" value="1"/>
</dbReference>
<dbReference type="InterPro" id="IPR009832">
    <property type="entry name" value="DUF1397"/>
</dbReference>
<accession>A0A3R7SWE2</accession>
<reference evidence="1 2" key="1">
    <citation type="submission" date="2018-04" db="EMBL/GenBank/DDBJ databases">
        <authorList>
            <person name="Zhang X."/>
            <person name="Yuan J."/>
            <person name="Li F."/>
            <person name="Xiang J."/>
        </authorList>
    </citation>
    <scope>NUCLEOTIDE SEQUENCE [LARGE SCALE GENOMIC DNA]</scope>
    <source>
        <tissue evidence="1">Muscle</tissue>
    </source>
</reference>
<dbReference type="Pfam" id="PF07165">
    <property type="entry name" value="DUF1397"/>
    <property type="match status" value="1"/>
</dbReference>